<comment type="caution">
    <text evidence="2">The sequence shown here is derived from an EMBL/GenBank/DDBJ whole genome shotgun (WGS) entry which is preliminary data.</text>
</comment>
<keyword evidence="1" id="KW-1133">Transmembrane helix</keyword>
<reference evidence="2 3" key="1">
    <citation type="submission" date="2017-11" db="EMBL/GenBank/DDBJ databases">
        <title>De-novo sequencing of pomegranate (Punica granatum L.) genome.</title>
        <authorList>
            <person name="Akparov Z."/>
            <person name="Amiraslanov A."/>
            <person name="Hajiyeva S."/>
            <person name="Abbasov M."/>
            <person name="Kaur K."/>
            <person name="Hamwieh A."/>
            <person name="Solovyev V."/>
            <person name="Salamov A."/>
            <person name="Braich B."/>
            <person name="Kosarev P."/>
            <person name="Mahmoud A."/>
            <person name="Hajiyev E."/>
            <person name="Babayeva S."/>
            <person name="Izzatullayeva V."/>
            <person name="Mammadov A."/>
            <person name="Mammadov A."/>
            <person name="Sharifova S."/>
            <person name="Ojaghi J."/>
            <person name="Eynullazada K."/>
            <person name="Bayramov B."/>
            <person name="Abdulazimova A."/>
            <person name="Shahmuradov I."/>
        </authorList>
    </citation>
    <scope>NUCLEOTIDE SEQUENCE [LARGE SCALE GENOMIC DNA]</scope>
    <source>
        <strain evidence="3">cv. AG2017</strain>
        <tissue evidence="2">Leaf</tissue>
    </source>
</reference>
<evidence type="ECO:0000313" key="2">
    <source>
        <dbReference type="EMBL" id="PKI46764.1"/>
    </source>
</evidence>
<dbReference type="EMBL" id="PGOL01002584">
    <property type="protein sequence ID" value="PKI46764.1"/>
    <property type="molecule type" value="Genomic_DNA"/>
</dbReference>
<feature type="transmembrane region" description="Helical" evidence="1">
    <location>
        <begin position="93"/>
        <end position="112"/>
    </location>
</feature>
<keyword evidence="1" id="KW-0472">Membrane</keyword>
<keyword evidence="1" id="KW-0812">Transmembrane</keyword>
<keyword evidence="3" id="KW-1185">Reference proteome</keyword>
<organism evidence="2 3">
    <name type="scientific">Punica granatum</name>
    <name type="common">Pomegranate</name>
    <dbReference type="NCBI Taxonomy" id="22663"/>
    <lineage>
        <taxon>Eukaryota</taxon>
        <taxon>Viridiplantae</taxon>
        <taxon>Streptophyta</taxon>
        <taxon>Embryophyta</taxon>
        <taxon>Tracheophyta</taxon>
        <taxon>Spermatophyta</taxon>
        <taxon>Magnoliopsida</taxon>
        <taxon>eudicotyledons</taxon>
        <taxon>Gunneridae</taxon>
        <taxon>Pentapetalae</taxon>
        <taxon>rosids</taxon>
        <taxon>malvids</taxon>
        <taxon>Myrtales</taxon>
        <taxon>Lythraceae</taxon>
        <taxon>Punica</taxon>
    </lineage>
</organism>
<accession>A0A2I0IS10</accession>
<gene>
    <name evidence="2" type="ORF">CRG98_032836</name>
</gene>
<dbReference type="AlphaFoldDB" id="A0A2I0IS10"/>
<evidence type="ECO:0000256" key="1">
    <source>
        <dbReference type="SAM" id="Phobius"/>
    </source>
</evidence>
<sequence>MAAADRLWTRLDELMREGLLESRGGYRGEESRQAQQEMLFNTRDWIVQELRAVENGFEALGDAAGKDGTQTAERLASAYLCLSGRNNLRIGLAQAYMLIIQVTTVLLYFIVVRKPAFKACLR</sequence>
<name>A0A2I0IS10_PUNGR</name>
<dbReference type="Proteomes" id="UP000233551">
    <property type="component" value="Unassembled WGS sequence"/>
</dbReference>
<evidence type="ECO:0000313" key="3">
    <source>
        <dbReference type="Proteomes" id="UP000233551"/>
    </source>
</evidence>
<proteinExistence type="predicted"/>
<protein>
    <submittedName>
        <fullName evidence="2">Uncharacterized protein</fullName>
    </submittedName>
</protein>